<dbReference type="Pfam" id="PF14273">
    <property type="entry name" value="DUF4360"/>
    <property type="match status" value="1"/>
</dbReference>
<evidence type="ECO:0000313" key="2">
    <source>
        <dbReference type="EMBL" id="KAK1763781.1"/>
    </source>
</evidence>
<dbReference type="RefSeq" id="XP_060279994.1">
    <property type="nucleotide sequence ID" value="XM_060424898.1"/>
</dbReference>
<comment type="caution">
    <text evidence="2">The sequence shown here is derived from an EMBL/GenBank/DDBJ whole genome shotgun (WGS) entry which is preliminary data.</text>
</comment>
<dbReference type="Proteomes" id="UP001244011">
    <property type="component" value="Unassembled WGS sequence"/>
</dbReference>
<evidence type="ECO:0000313" key="3">
    <source>
        <dbReference type="Proteomes" id="UP001244011"/>
    </source>
</evidence>
<name>A0AAJ0FCN1_9PEZI</name>
<dbReference type="PANTHER" id="PTHR38847:SF1">
    <property type="entry name" value="PSEUDOURIDINE SYNTHASE RSUA_RLUA-LIKE DOMAIN-CONTAINING PROTEIN"/>
    <property type="match status" value="1"/>
</dbReference>
<organism evidence="2 3">
    <name type="scientific">Phialemonium atrogriseum</name>
    <dbReference type="NCBI Taxonomy" id="1093897"/>
    <lineage>
        <taxon>Eukaryota</taxon>
        <taxon>Fungi</taxon>
        <taxon>Dikarya</taxon>
        <taxon>Ascomycota</taxon>
        <taxon>Pezizomycotina</taxon>
        <taxon>Sordariomycetes</taxon>
        <taxon>Sordariomycetidae</taxon>
        <taxon>Cephalothecales</taxon>
        <taxon>Cephalothecaceae</taxon>
        <taxon>Phialemonium</taxon>
    </lineage>
</organism>
<dbReference type="InterPro" id="IPR025649">
    <property type="entry name" value="DUF4360"/>
</dbReference>
<keyword evidence="3" id="KW-1185">Reference proteome</keyword>
<evidence type="ECO:0008006" key="4">
    <source>
        <dbReference type="Google" id="ProtNLM"/>
    </source>
</evidence>
<gene>
    <name evidence="2" type="ORF">QBC33DRAFT_458725</name>
</gene>
<dbReference type="AlphaFoldDB" id="A0AAJ0FCN1"/>
<dbReference type="GeneID" id="85308085"/>
<feature type="chain" id="PRO_5042481538" description="DUF4360 domain-containing protein" evidence="1">
    <location>
        <begin position="20"/>
        <end position="239"/>
    </location>
</feature>
<reference evidence="2" key="1">
    <citation type="submission" date="2023-06" db="EMBL/GenBank/DDBJ databases">
        <title>Genome-scale phylogeny and comparative genomics of the fungal order Sordariales.</title>
        <authorList>
            <consortium name="Lawrence Berkeley National Laboratory"/>
            <person name="Hensen N."/>
            <person name="Bonometti L."/>
            <person name="Westerberg I."/>
            <person name="Brannstrom I.O."/>
            <person name="Guillou S."/>
            <person name="Cros-Aarteil S."/>
            <person name="Calhoun S."/>
            <person name="Haridas S."/>
            <person name="Kuo A."/>
            <person name="Mondo S."/>
            <person name="Pangilinan J."/>
            <person name="Riley R."/>
            <person name="Labutti K."/>
            <person name="Andreopoulos B."/>
            <person name="Lipzen A."/>
            <person name="Chen C."/>
            <person name="Yanf M."/>
            <person name="Daum C."/>
            <person name="Ng V."/>
            <person name="Clum A."/>
            <person name="Steindorff A."/>
            <person name="Ohm R."/>
            <person name="Martin F."/>
            <person name="Silar P."/>
            <person name="Natvig D."/>
            <person name="Lalanne C."/>
            <person name="Gautier V."/>
            <person name="Ament-Velasquez S.L."/>
            <person name="Kruys A."/>
            <person name="Hutchinson M.I."/>
            <person name="Powell A.J."/>
            <person name="Barry K."/>
            <person name="Miller A.N."/>
            <person name="Grigoriev I.V."/>
            <person name="Debuchy R."/>
            <person name="Gladieux P."/>
            <person name="Thoren M.H."/>
            <person name="Johannesson H."/>
        </authorList>
    </citation>
    <scope>NUCLEOTIDE SEQUENCE</scope>
    <source>
        <strain evidence="2">8032-3</strain>
    </source>
</reference>
<dbReference type="PANTHER" id="PTHR38847">
    <property type="match status" value="1"/>
</dbReference>
<keyword evidence="1" id="KW-0732">Signal</keyword>
<feature type="signal peptide" evidence="1">
    <location>
        <begin position="1"/>
        <end position="19"/>
    </location>
</feature>
<protein>
    <recommendedName>
        <fullName evidence="4">DUF4360 domain-containing protein</fullName>
    </recommendedName>
</protein>
<evidence type="ECO:0000256" key="1">
    <source>
        <dbReference type="SAM" id="SignalP"/>
    </source>
</evidence>
<sequence>MCNLAIFLSILVFASPILSHQALDPADTSQITINKVSTSGSGCPKRAVSINISNDRTVVTLGFDEFQIGIGRGFSRADSQKNCEIHLNLHYPPGYSYAVAETTYHGYAQLDDGVQGSFKSEYIFADEQGKGLVSDLLGGLLGGLVGTVNNALGIVTDAIIPGGGIYADGDTFQLTDTTPIEKRVTSPCDGQDADLLIRTTISLSARNSSAEGSLMDEDATFALTQQVHVVWEKCGQLRG</sequence>
<proteinExistence type="predicted"/>
<dbReference type="EMBL" id="MU839024">
    <property type="protein sequence ID" value="KAK1763781.1"/>
    <property type="molecule type" value="Genomic_DNA"/>
</dbReference>
<accession>A0AAJ0FCN1</accession>